<evidence type="ECO:0000259" key="2">
    <source>
        <dbReference type="Pfam" id="PF13660"/>
    </source>
</evidence>
<evidence type="ECO:0000313" key="3">
    <source>
        <dbReference type="EMBL" id="SFK12290.1"/>
    </source>
</evidence>
<dbReference type="Pfam" id="PF05161">
    <property type="entry name" value="MOFRL"/>
    <property type="match status" value="1"/>
</dbReference>
<dbReference type="Proteomes" id="UP000199533">
    <property type="component" value="Unassembled WGS sequence"/>
</dbReference>
<dbReference type="Gene3D" id="3.40.1480.10">
    <property type="entry name" value="MOFRL domain"/>
    <property type="match status" value="1"/>
</dbReference>
<feature type="domain" description="MOFRL" evidence="1">
    <location>
        <begin position="315"/>
        <end position="419"/>
    </location>
</feature>
<evidence type="ECO:0000313" key="4">
    <source>
        <dbReference type="Proteomes" id="UP000199533"/>
    </source>
</evidence>
<name>A0A1I3WY52_9PROT</name>
<organism evidence="3 4">
    <name type="scientific">Nitrosomonas aestuarii</name>
    <dbReference type="NCBI Taxonomy" id="52441"/>
    <lineage>
        <taxon>Bacteria</taxon>
        <taxon>Pseudomonadati</taxon>
        <taxon>Pseudomonadota</taxon>
        <taxon>Betaproteobacteria</taxon>
        <taxon>Nitrosomonadales</taxon>
        <taxon>Nitrosomonadaceae</taxon>
        <taxon>Nitrosomonas</taxon>
    </lineage>
</organism>
<dbReference type="GO" id="GO:0005737">
    <property type="term" value="C:cytoplasm"/>
    <property type="evidence" value="ECO:0007669"/>
    <property type="project" value="TreeGrafter"/>
</dbReference>
<dbReference type="Gene3D" id="3.40.50.10180">
    <property type="entry name" value="Glycerate kinase, MOFRL-like N-terminal domain"/>
    <property type="match status" value="1"/>
</dbReference>
<dbReference type="SUPFAM" id="SSF82544">
    <property type="entry name" value="GckA/TtuD-like"/>
    <property type="match status" value="1"/>
</dbReference>
<dbReference type="InterPro" id="IPR038614">
    <property type="entry name" value="GK_N_sf"/>
</dbReference>
<evidence type="ECO:0000259" key="1">
    <source>
        <dbReference type="Pfam" id="PF05161"/>
    </source>
</evidence>
<dbReference type="GO" id="GO:0008887">
    <property type="term" value="F:glycerate kinase activity"/>
    <property type="evidence" value="ECO:0007669"/>
    <property type="project" value="InterPro"/>
</dbReference>
<dbReference type="PANTHER" id="PTHR12227:SF0">
    <property type="entry name" value="GLYCERATE KINASE"/>
    <property type="match status" value="1"/>
</dbReference>
<dbReference type="RefSeq" id="WP_090696233.1">
    <property type="nucleotide sequence ID" value="NZ_FOSP01000001.1"/>
</dbReference>
<dbReference type="InterPro" id="IPR025286">
    <property type="entry name" value="MOFRL_assoc_dom"/>
</dbReference>
<gene>
    <name evidence="3" type="ORF">SAMN05216302_100125</name>
</gene>
<dbReference type="InterPro" id="IPR007835">
    <property type="entry name" value="MOFRL"/>
</dbReference>
<dbReference type="EMBL" id="FOSP01000001">
    <property type="protein sequence ID" value="SFK12290.1"/>
    <property type="molecule type" value="Genomic_DNA"/>
</dbReference>
<protein>
    <submittedName>
        <fullName evidence="3">Hydroxypyruvate reductase</fullName>
    </submittedName>
</protein>
<dbReference type="InterPro" id="IPR039760">
    <property type="entry name" value="MOFRL_protein"/>
</dbReference>
<dbReference type="InterPro" id="IPR037035">
    <property type="entry name" value="GK-like_C_sf"/>
</dbReference>
<sequence>MNPHTCLLESFREAVSAADPAHVVPHYLTDSFGLPNGRTFVAGAGKASAAMALALEKNWPKNRTLDGIVITRYGHGLPTHRIKIIEGGHPLPDHKGMQAAKAILEQVKRLSEQDLLLCLFSGGGSSLLTLPLAGIALSDLQKLTKQLLLCGASIQEINTVRKHVSSIQGGRLAAACKAPVRALIISDVTGDDPTHIASGPCAPDPTHFSDALAVLERYHLNVPPNIQSILKAGSLHQLDETPKPGSAIFKRVENLVIASAHQSLAAAKDYFQSMNIHALILGDTVTGEAREVAKVYAALIKEIRQHPDLLKPPIALLSGGETTVTIKGNGRGGRNSEFLLSLLIALNGLEGVFALACDTDGVDGSGNNAGAIITPESLVRAQNADIKADAFLADNNAYGFFEKLGDLVITGPTYTNVNDYRAILIL</sequence>
<keyword evidence="3" id="KW-0670">Pyruvate</keyword>
<dbReference type="STRING" id="52441.SAMN05216302_100125"/>
<accession>A0A1I3WY52</accession>
<proteinExistence type="predicted"/>
<dbReference type="Pfam" id="PF13660">
    <property type="entry name" value="DUF4147"/>
    <property type="match status" value="1"/>
</dbReference>
<dbReference type="OrthoDB" id="9766552at2"/>
<keyword evidence="4" id="KW-1185">Reference proteome</keyword>
<dbReference type="AlphaFoldDB" id="A0A1I3WY52"/>
<reference evidence="4" key="1">
    <citation type="submission" date="2016-10" db="EMBL/GenBank/DDBJ databases">
        <authorList>
            <person name="Varghese N."/>
            <person name="Submissions S."/>
        </authorList>
    </citation>
    <scope>NUCLEOTIDE SEQUENCE [LARGE SCALE GENOMIC DNA]</scope>
    <source>
        <strain evidence="4">Nm69</strain>
    </source>
</reference>
<feature type="domain" description="MOFRL-associated" evidence="2">
    <location>
        <begin position="7"/>
        <end position="231"/>
    </location>
</feature>
<dbReference type="PANTHER" id="PTHR12227">
    <property type="entry name" value="GLYCERATE KINASE"/>
    <property type="match status" value="1"/>
</dbReference>
<dbReference type="FunFam" id="3.40.1480.10:FF:000002">
    <property type="entry name" value="Glycerate kinase"/>
    <property type="match status" value="1"/>
</dbReference>